<evidence type="ECO:0000313" key="1">
    <source>
        <dbReference type="EMBL" id="KAK2946478.1"/>
    </source>
</evidence>
<dbReference type="Proteomes" id="UP001281761">
    <property type="component" value="Unassembled WGS sequence"/>
</dbReference>
<protein>
    <submittedName>
        <fullName evidence="1">Uncharacterized protein</fullName>
    </submittedName>
</protein>
<accession>A0ABQ9X3W0</accession>
<proteinExistence type="predicted"/>
<organism evidence="1 2">
    <name type="scientific">Blattamonas nauphoetae</name>
    <dbReference type="NCBI Taxonomy" id="2049346"/>
    <lineage>
        <taxon>Eukaryota</taxon>
        <taxon>Metamonada</taxon>
        <taxon>Preaxostyla</taxon>
        <taxon>Oxymonadida</taxon>
        <taxon>Blattamonas</taxon>
    </lineage>
</organism>
<dbReference type="EMBL" id="JARBJD010000227">
    <property type="protein sequence ID" value="KAK2946478.1"/>
    <property type="molecule type" value="Genomic_DNA"/>
</dbReference>
<reference evidence="1 2" key="1">
    <citation type="journal article" date="2022" name="bioRxiv">
        <title>Genomics of Preaxostyla Flagellates Illuminates Evolutionary Transitions and the Path Towards Mitochondrial Loss.</title>
        <authorList>
            <person name="Novak L.V.F."/>
            <person name="Treitli S.C."/>
            <person name="Pyrih J."/>
            <person name="Halakuc P."/>
            <person name="Pipaliya S.V."/>
            <person name="Vacek V."/>
            <person name="Brzon O."/>
            <person name="Soukal P."/>
            <person name="Eme L."/>
            <person name="Dacks J.B."/>
            <person name="Karnkowska A."/>
            <person name="Elias M."/>
            <person name="Hampl V."/>
        </authorList>
    </citation>
    <scope>NUCLEOTIDE SEQUENCE [LARGE SCALE GENOMIC DNA]</scope>
    <source>
        <strain evidence="1">NAU3</strain>
        <tissue evidence="1">Gut</tissue>
    </source>
</reference>
<evidence type="ECO:0000313" key="2">
    <source>
        <dbReference type="Proteomes" id="UP001281761"/>
    </source>
</evidence>
<keyword evidence="2" id="KW-1185">Reference proteome</keyword>
<gene>
    <name evidence="1" type="ORF">BLNAU_18583</name>
</gene>
<comment type="caution">
    <text evidence="1">The sequence shown here is derived from an EMBL/GenBank/DDBJ whole genome shotgun (WGS) entry which is preliminary data.</text>
</comment>
<sequence length="347" mass="40705">MNATPPIEVDSEIIRELILFVRDALTTILTIISTIDDLIASLPSDSSPTTPWVSGDDRQMTDSLKHLRDTCELFVNNSWLFFIRVTFQIADPNTSSFQTIILDDPSFPDLFLNSLKLTNKDIKLNAVTAIKNIVVLSERMKSKFMTANLVGRMFETVDFVCLPLSESRTLFELTNFLADMFFPIGDDEEVWFQQYSLIRVSVFEPAKYILTFLFNNWEKLILDEEGKWTIEKHLCFIQFNLTNMELRSDEHDADTVSELMKWEMRTTVETENEEHFEITFFSMLNRTHEWKRNKRERQKRREVLLREEGWDDVFELRVVGMKVNSRQTGQDLTADFRVEQTFNADEL</sequence>
<name>A0ABQ9X3W0_9EUKA</name>